<feature type="domain" description="Glycosyltransferase 2-like" evidence="1">
    <location>
        <begin position="26"/>
        <end position="131"/>
    </location>
</feature>
<dbReference type="Proteomes" id="UP001156882">
    <property type="component" value="Unassembled WGS sequence"/>
</dbReference>
<comment type="caution">
    <text evidence="2">The sequence shown here is derived from an EMBL/GenBank/DDBJ whole genome shotgun (WGS) entry which is preliminary data.</text>
</comment>
<sequence length="269" mass="29926">MPVDSDMITKPEGVSCLMVTLPVPGRLEFAKRSITDFCRQTYPNKMLIVVMNKGVVAIQQALQEYVSGLDRRDINVIVAPANHNLGELRNVSLEAANDDIICQWDDDDMHHPERLEQQITALITSDLEAVYLQDVMQYLPAEQLLYWTNWRATPLAGHPGTLMARKSAGICYPTQGPNARMGEDSAVAQNLIARGRVGYLANAAHLYVYVSHGSNTWNAAHHRMLRDELAISRALVLRREALIREGLRAHNFPADRVGVSGNNGLAFTL</sequence>
<organism evidence="2 3">
    <name type="scientific">Labrys miyagiensis</name>
    <dbReference type="NCBI Taxonomy" id="346912"/>
    <lineage>
        <taxon>Bacteria</taxon>
        <taxon>Pseudomonadati</taxon>
        <taxon>Pseudomonadota</taxon>
        <taxon>Alphaproteobacteria</taxon>
        <taxon>Hyphomicrobiales</taxon>
        <taxon>Xanthobacteraceae</taxon>
        <taxon>Labrys</taxon>
    </lineage>
</organism>
<evidence type="ECO:0000313" key="3">
    <source>
        <dbReference type="Proteomes" id="UP001156882"/>
    </source>
</evidence>
<dbReference type="InterPro" id="IPR029044">
    <property type="entry name" value="Nucleotide-diphossugar_trans"/>
</dbReference>
<keyword evidence="3" id="KW-1185">Reference proteome</keyword>
<reference evidence="3" key="1">
    <citation type="journal article" date="2019" name="Int. J. Syst. Evol. Microbiol.">
        <title>The Global Catalogue of Microorganisms (GCM) 10K type strain sequencing project: providing services to taxonomists for standard genome sequencing and annotation.</title>
        <authorList>
            <consortium name="The Broad Institute Genomics Platform"/>
            <consortium name="The Broad Institute Genome Sequencing Center for Infectious Disease"/>
            <person name="Wu L."/>
            <person name="Ma J."/>
        </authorList>
    </citation>
    <scope>NUCLEOTIDE SEQUENCE [LARGE SCALE GENOMIC DNA]</scope>
    <source>
        <strain evidence="3">NBRC 101365</strain>
    </source>
</reference>
<evidence type="ECO:0000259" key="1">
    <source>
        <dbReference type="Pfam" id="PF00535"/>
    </source>
</evidence>
<evidence type="ECO:0000313" key="2">
    <source>
        <dbReference type="EMBL" id="GLS20951.1"/>
    </source>
</evidence>
<dbReference type="EMBL" id="BSPC01000038">
    <property type="protein sequence ID" value="GLS20951.1"/>
    <property type="molecule type" value="Genomic_DNA"/>
</dbReference>
<dbReference type="CDD" id="cd00761">
    <property type="entry name" value="Glyco_tranf_GTA_type"/>
    <property type="match status" value="1"/>
</dbReference>
<protein>
    <recommendedName>
        <fullName evidence="1">Glycosyltransferase 2-like domain-containing protein</fullName>
    </recommendedName>
</protein>
<dbReference type="Gene3D" id="3.90.550.10">
    <property type="entry name" value="Spore Coat Polysaccharide Biosynthesis Protein SpsA, Chain A"/>
    <property type="match status" value="1"/>
</dbReference>
<proteinExistence type="predicted"/>
<gene>
    <name evidence="2" type="ORF">GCM10007874_39680</name>
</gene>
<dbReference type="InterPro" id="IPR001173">
    <property type="entry name" value="Glyco_trans_2-like"/>
</dbReference>
<name>A0ABQ6CKT1_9HYPH</name>
<accession>A0ABQ6CKT1</accession>
<dbReference type="SUPFAM" id="SSF53448">
    <property type="entry name" value="Nucleotide-diphospho-sugar transferases"/>
    <property type="match status" value="1"/>
</dbReference>
<dbReference type="Pfam" id="PF00535">
    <property type="entry name" value="Glycos_transf_2"/>
    <property type="match status" value="1"/>
</dbReference>